<dbReference type="InterPro" id="IPR036513">
    <property type="entry name" value="STAS_dom_sf"/>
</dbReference>
<keyword evidence="1" id="KW-0597">Phosphoprotein</keyword>
<dbReference type="AlphaFoldDB" id="A0A944GZ18"/>
<gene>
    <name evidence="3" type="ORF">DYI25_16815</name>
</gene>
<reference evidence="3 4" key="1">
    <citation type="journal article" date="2021" name="Microorganisms">
        <title>Bacterial Dimethylsulfoniopropionate Biosynthesis in the East China Sea.</title>
        <authorList>
            <person name="Liu J."/>
            <person name="Zhang Y."/>
            <person name="Liu J."/>
            <person name="Zhong H."/>
            <person name="Williams B.T."/>
            <person name="Zheng Y."/>
            <person name="Curson A.R.J."/>
            <person name="Sun C."/>
            <person name="Sun H."/>
            <person name="Song D."/>
            <person name="Wagner Mackenzie B."/>
            <person name="Bermejo Martinez A."/>
            <person name="Todd J.D."/>
            <person name="Zhang X.H."/>
        </authorList>
    </citation>
    <scope>NUCLEOTIDE SEQUENCE [LARGE SCALE GENOMIC DNA]</scope>
    <source>
        <strain evidence="3 4">ESS08</strain>
    </source>
</reference>
<feature type="domain" description="STAS" evidence="2">
    <location>
        <begin position="142"/>
        <end position="237"/>
    </location>
</feature>
<dbReference type="RefSeq" id="WP_213370956.1">
    <property type="nucleotide sequence ID" value="NZ_QTKX01000002.1"/>
</dbReference>
<name>A0A944GZ18_9BACI</name>
<dbReference type="PANTHER" id="PTHR33745">
    <property type="entry name" value="RSBT ANTAGONIST PROTEIN RSBS-RELATED"/>
    <property type="match status" value="1"/>
</dbReference>
<dbReference type="Pfam" id="PF01740">
    <property type="entry name" value="STAS"/>
    <property type="match status" value="1"/>
</dbReference>
<evidence type="ECO:0000259" key="2">
    <source>
        <dbReference type="Pfam" id="PF01740"/>
    </source>
</evidence>
<dbReference type="InterPro" id="IPR051932">
    <property type="entry name" value="Bact_StressResp_Reg"/>
</dbReference>
<dbReference type="Gene3D" id="3.30.750.24">
    <property type="entry name" value="STAS domain"/>
    <property type="match status" value="1"/>
</dbReference>
<evidence type="ECO:0000313" key="3">
    <source>
        <dbReference type="EMBL" id="MBS8266091.1"/>
    </source>
</evidence>
<evidence type="ECO:0000256" key="1">
    <source>
        <dbReference type="ARBA" id="ARBA00022553"/>
    </source>
</evidence>
<keyword evidence="4" id="KW-1185">Reference proteome</keyword>
<dbReference type="PANTHER" id="PTHR33745:SF3">
    <property type="entry name" value="RSBT CO-ANTAGONIST PROTEIN RSBRC"/>
    <property type="match status" value="1"/>
</dbReference>
<sequence>MFNLGAIETHQLLNKINENILIANEEYKIVFINDCAKKLLARIGPYVGINNPEEFIGRNLGEFHGSRQQKILVEGNFPHSARITFFNKFSAEIMVDRLTDIEGKESGFILTWKDVTEFEETLEENRKQLQILDMPVIPLSVDSAVLVPVMGKLTEDRLALLGEKILSHSAQQGNQFVIFDFTGVADELDASIAFHLQQVINALKLMGVQSIYVGIRPEMAKSIVLNGLHVEVPTFNTFVHGIRYVWKETGFELVKIEE</sequence>
<dbReference type="Proteomes" id="UP000761411">
    <property type="component" value="Unassembled WGS sequence"/>
</dbReference>
<dbReference type="SUPFAM" id="SSF52091">
    <property type="entry name" value="SpoIIaa-like"/>
    <property type="match status" value="1"/>
</dbReference>
<dbReference type="CDD" id="cd07041">
    <property type="entry name" value="STAS_RsbR_RsbS_like"/>
    <property type="match status" value="1"/>
</dbReference>
<proteinExistence type="predicted"/>
<accession>A0A944GZ18</accession>
<organism evidence="3 4">
    <name type="scientific">Mesobacillus boroniphilus</name>
    <dbReference type="NCBI Taxonomy" id="308892"/>
    <lineage>
        <taxon>Bacteria</taxon>
        <taxon>Bacillati</taxon>
        <taxon>Bacillota</taxon>
        <taxon>Bacilli</taxon>
        <taxon>Bacillales</taxon>
        <taxon>Bacillaceae</taxon>
        <taxon>Mesobacillus</taxon>
    </lineage>
</organism>
<evidence type="ECO:0000313" key="4">
    <source>
        <dbReference type="Proteomes" id="UP000761411"/>
    </source>
</evidence>
<dbReference type="Gene3D" id="3.30.450.20">
    <property type="entry name" value="PAS domain"/>
    <property type="match status" value="1"/>
</dbReference>
<dbReference type="InterPro" id="IPR002645">
    <property type="entry name" value="STAS_dom"/>
</dbReference>
<protein>
    <submittedName>
        <fullName evidence="3">STAS domain-containing protein</fullName>
    </submittedName>
</protein>
<comment type="caution">
    <text evidence="3">The sequence shown here is derived from an EMBL/GenBank/DDBJ whole genome shotgun (WGS) entry which is preliminary data.</text>
</comment>
<dbReference type="EMBL" id="QTKX01000002">
    <property type="protein sequence ID" value="MBS8266091.1"/>
    <property type="molecule type" value="Genomic_DNA"/>
</dbReference>